<dbReference type="EMBL" id="CP011797">
    <property type="protein sequence ID" value="ATX76491.1"/>
    <property type="molecule type" value="Genomic_DNA"/>
</dbReference>
<organism evidence="1 2">
    <name type="scientific">Reinekea forsetii</name>
    <dbReference type="NCBI Taxonomy" id="1336806"/>
    <lineage>
        <taxon>Bacteria</taxon>
        <taxon>Pseudomonadati</taxon>
        <taxon>Pseudomonadota</taxon>
        <taxon>Gammaproteobacteria</taxon>
        <taxon>Oceanospirillales</taxon>
        <taxon>Saccharospirillaceae</taxon>
        <taxon>Reinekea</taxon>
    </lineage>
</organism>
<evidence type="ECO:0000313" key="2">
    <source>
        <dbReference type="Proteomes" id="UP000229757"/>
    </source>
</evidence>
<sequence length="126" mass="14230">MTAHFRTLVFMLMFGVFMSNNIMVPVHQLGHIQDKHERASVHELGHIHDHHEMASLHESSQTHDDQETSITNCEAFHAIHTVALPNNGYAVFAPSPSRCINTQRDRHVVTFTTNLATPIRAPPFKA</sequence>
<dbReference type="Proteomes" id="UP000229757">
    <property type="component" value="Chromosome"/>
</dbReference>
<dbReference type="RefSeq" id="WP_100256830.1">
    <property type="nucleotide sequence ID" value="NZ_CP011797.1"/>
</dbReference>
<name>A0A2K8KRL0_9GAMM</name>
<dbReference type="AlphaFoldDB" id="A0A2K8KRL0"/>
<proteinExistence type="predicted"/>
<dbReference type="KEGG" id="rfo:REIFOR_01345"/>
<accession>A0A2K8KRL0</accession>
<protein>
    <submittedName>
        <fullName evidence="1">Uncharacterized protein</fullName>
    </submittedName>
</protein>
<reference evidence="1 2" key="1">
    <citation type="journal article" date="2017" name="Environ. Microbiol.">
        <title>Genomic and physiological analyses of 'Reinekea forsetii' reveal a versatile opportunistic lifestyle during spring algae blooms.</title>
        <authorList>
            <person name="Avci B."/>
            <person name="Hahnke R.L."/>
            <person name="Chafee M."/>
            <person name="Fischer T."/>
            <person name="Gruber-Vodicka H."/>
            <person name="Tegetmeyer H.E."/>
            <person name="Harder J."/>
            <person name="Fuchs B.M."/>
            <person name="Amann R.I."/>
            <person name="Teeling H."/>
        </authorList>
    </citation>
    <scope>NUCLEOTIDE SEQUENCE [LARGE SCALE GENOMIC DNA]</scope>
    <source>
        <strain evidence="1 2">Hel1_31_D35</strain>
    </source>
</reference>
<gene>
    <name evidence="1" type="ORF">REIFOR_01345</name>
</gene>
<evidence type="ECO:0000313" key="1">
    <source>
        <dbReference type="EMBL" id="ATX76491.1"/>
    </source>
</evidence>
<keyword evidence="2" id="KW-1185">Reference proteome</keyword>